<sequence>DGGRGTGTVFVTLLVKPDKKLKEDLAMATNSGPFLAPVPPPFSLLSPLASINSPV</sequence>
<organism evidence="1 2">
    <name type="scientific">Ensete ventricosum</name>
    <name type="common">Abyssinian banana</name>
    <name type="synonym">Musa ensete</name>
    <dbReference type="NCBI Taxonomy" id="4639"/>
    <lineage>
        <taxon>Eukaryota</taxon>
        <taxon>Viridiplantae</taxon>
        <taxon>Streptophyta</taxon>
        <taxon>Embryophyta</taxon>
        <taxon>Tracheophyta</taxon>
        <taxon>Spermatophyta</taxon>
        <taxon>Magnoliopsida</taxon>
        <taxon>Liliopsida</taxon>
        <taxon>Zingiberales</taxon>
        <taxon>Musaceae</taxon>
        <taxon>Ensete</taxon>
    </lineage>
</organism>
<dbReference type="EMBL" id="AMZH03003562">
    <property type="protein sequence ID" value="RRT71920.1"/>
    <property type="molecule type" value="Genomic_DNA"/>
</dbReference>
<accession>A0A427A6P5</accession>
<name>A0A427A6P5_ENSVE</name>
<evidence type="ECO:0000313" key="2">
    <source>
        <dbReference type="Proteomes" id="UP000287651"/>
    </source>
</evidence>
<evidence type="ECO:0000313" key="1">
    <source>
        <dbReference type="EMBL" id="RRT71920.1"/>
    </source>
</evidence>
<dbReference type="AlphaFoldDB" id="A0A427A6P5"/>
<proteinExistence type="predicted"/>
<reference evidence="1 2" key="1">
    <citation type="journal article" date="2014" name="Agronomy (Basel)">
        <title>A Draft Genome Sequence for Ensete ventricosum, the Drought-Tolerant Tree Against Hunger.</title>
        <authorList>
            <person name="Harrison J."/>
            <person name="Moore K.A."/>
            <person name="Paszkiewicz K."/>
            <person name="Jones T."/>
            <person name="Grant M."/>
            <person name="Ambacheew D."/>
            <person name="Muzemil S."/>
            <person name="Studholme D.J."/>
        </authorList>
    </citation>
    <scope>NUCLEOTIDE SEQUENCE [LARGE SCALE GENOMIC DNA]</scope>
</reference>
<dbReference type="Proteomes" id="UP000287651">
    <property type="component" value="Unassembled WGS sequence"/>
</dbReference>
<comment type="caution">
    <text evidence="1">The sequence shown here is derived from an EMBL/GenBank/DDBJ whole genome shotgun (WGS) entry which is preliminary data.</text>
</comment>
<gene>
    <name evidence="1" type="ORF">B296_00011032</name>
</gene>
<feature type="non-terminal residue" evidence="1">
    <location>
        <position position="1"/>
    </location>
</feature>
<protein>
    <submittedName>
        <fullName evidence="1">Uncharacterized protein</fullName>
    </submittedName>
</protein>